<protein>
    <submittedName>
        <fullName evidence="1">Uncharacterized protein</fullName>
    </submittedName>
</protein>
<dbReference type="AlphaFoldDB" id="A0AAW1KFV5"/>
<dbReference type="Proteomes" id="UP001458880">
    <property type="component" value="Unassembled WGS sequence"/>
</dbReference>
<proteinExistence type="predicted"/>
<keyword evidence="2" id="KW-1185">Reference proteome</keyword>
<name>A0AAW1KFV5_POPJA</name>
<sequence length="89" mass="10690">MPILCAKRCESVYIKCTNIGLYYVCFHYDGESRQEEPMNIRNRYYISQEEPRMIKDEVLKKARRCNPNMMCGLYEVIIRLKVIPKEHII</sequence>
<organism evidence="1 2">
    <name type="scientific">Popillia japonica</name>
    <name type="common">Japanese beetle</name>
    <dbReference type="NCBI Taxonomy" id="7064"/>
    <lineage>
        <taxon>Eukaryota</taxon>
        <taxon>Metazoa</taxon>
        <taxon>Ecdysozoa</taxon>
        <taxon>Arthropoda</taxon>
        <taxon>Hexapoda</taxon>
        <taxon>Insecta</taxon>
        <taxon>Pterygota</taxon>
        <taxon>Neoptera</taxon>
        <taxon>Endopterygota</taxon>
        <taxon>Coleoptera</taxon>
        <taxon>Polyphaga</taxon>
        <taxon>Scarabaeiformia</taxon>
        <taxon>Scarabaeidae</taxon>
        <taxon>Rutelinae</taxon>
        <taxon>Popillia</taxon>
    </lineage>
</organism>
<gene>
    <name evidence="1" type="ORF">QE152_g24401</name>
</gene>
<comment type="caution">
    <text evidence="1">The sequence shown here is derived from an EMBL/GenBank/DDBJ whole genome shotgun (WGS) entry which is preliminary data.</text>
</comment>
<evidence type="ECO:0000313" key="1">
    <source>
        <dbReference type="EMBL" id="KAK9717113.1"/>
    </source>
</evidence>
<reference evidence="1 2" key="1">
    <citation type="journal article" date="2024" name="BMC Genomics">
        <title>De novo assembly and annotation of Popillia japonica's genome with initial clues to its potential as an invasive pest.</title>
        <authorList>
            <person name="Cucini C."/>
            <person name="Boschi S."/>
            <person name="Funari R."/>
            <person name="Cardaioli E."/>
            <person name="Iannotti N."/>
            <person name="Marturano G."/>
            <person name="Paoli F."/>
            <person name="Bruttini M."/>
            <person name="Carapelli A."/>
            <person name="Frati F."/>
            <person name="Nardi F."/>
        </authorList>
    </citation>
    <scope>NUCLEOTIDE SEQUENCE [LARGE SCALE GENOMIC DNA]</scope>
    <source>
        <strain evidence="1">DMR45628</strain>
    </source>
</reference>
<evidence type="ECO:0000313" key="2">
    <source>
        <dbReference type="Proteomes" id="UP001458880"/>
    </source>
</evidence>
<accession>A0AAW1KFV5</accession>
<dbReference type="EMBL" id="JASPKY010000247">
    <property type="protein sequence ID" value="KAK9717113.1"/>
    <property type="molecule type" value="Genomic_DNA"/>
</dbReference>